<reference evidence="4 5" key="1">
    <citation type="submission" date="2018-08" db="EMBL/GenBank/DDBJ databases">
        <title>Pallidiluteibacterium maritimus gen. nov., sp. nov., isolated from coastal sediment.</title>
        <authorList>
            <person name="Zhou L.Y."/>
        </authorList>
    </citation>
    <scope>NUCLEOTIDE SEQUENCE [LARGE SCALE GENOMIC DNA]</scope>
    <source>
        <strain evidence="4 5">XSD2</strain>
    </source>
</reference>
<dbReference type="RefSeq" id="WP_119438881.1">
    <property type="nucleotide sequence ID" value="NZ_QWGR01000009.1"/>
</dbReference>
<dbReference type="Pfam" id="PF23197">
    <property type="entry name" value="IG_AIR9"/>
    <property type="match status" value="5"/>
</dbReference>
<dbReference type="PANTHER" id="PTHR31149">
    <property type="entry name" value="EXPRESSED PROTEIN"/>
    <property type="match status" value="1"/>
</dbReference>
<accession>A0A399SWV3</accession>
<proteinExistence type="predicted"/>
<feature type="domain" description="AIR9-like A9" evidence="3">
    <location>
        <begin position="182"/>
        <end position="258"/>
    </location>
</feature>
<dbReference type="OrthoDB" id="9798299at2"/>
<evidence type="ECO:0000313" key="5">
    <source>
        <dbReference type="Proteomes" id="UP000265926"/>
    </source>
</evidence>
<sequence>MKKVLLIIVVLLGLQHTYAQVTPIEAVRIANASTPFTSNLSVGTLIYNVATHKVYRATDKIVGTTNITTALAERKLVAFGSAHSLDASNGSSTDALYVDADGDVGVGTTSPDASAIFDVSSTSKGFMVPRVSTKAISNPVRGMVIYSPEIDCLCFYDGSGWVDLCSGSSLNLPPVAGSVTQSGITMVGKIMTGSYAYTDDNGDPEGSSTFQWYRSTGSDGSSATAISGATGINYTLSNNDIGKYIGFAVVPVARSGSSPGREHKASIFSGQVLDNAPLATNVTQSGMATLGNTLTGNYTYYDANGDQEGASTFQWYYATGSDGSSATAISGATGRSYALSNVDLGKFVGFAVTSVARTGTLLGSEVKVLPFSGPVTDNAPVATNVAQSGTAKVGETLTGSYSYFDADGDAQGTTTFKWYRSASSNGSSATVISGATGISYTLSNSDFGKYIGFAVTPVAVEGVSPGIEVKAATFVGLVTDDAPVASNVTQSGIAKVGSTLTGNYTYSDANNDPQGTSVFKWYRSASSSGSSATVISGTTGSSYVLSNSDFGKYIGFAVIPVAITGTSLGSEVKVAAFAGPVTDEAPVASNVTQSGISKVGSTLTGNYTYSDVDGNAEGVSVFKWYRSASSNGSSATIISGATGRNYTLRSSDIGQYIGFSVTPVASAGTLIGNEVKVVTFSGPVTDDAPVASNVTQTGSLSVGSVLTGSYSYSDANGDAQGASTFKWYRATSAAGAGAAAISGATGSTYTLTSADVGKYIGFAVTPVATTGALLGSEVKASAFAGPVIYLYAPDGTLVVEVRSATGRIWMDRNLGANRAATSSTDTEAIGDLYQWGRGPDGHQKITSSSTNTLSNSDTPGHNKFITTTTSPRDWRIPQNENLWQGSNGINNPCPSGYHVPTKAEWEAEINSWSTKNTAGAYASKLKLPLPYWRTNVGGGVSNNRFGTWTYWSADRIYRSDVHGNGNYYFGLQMTMNETSAFVGDGPDNSEGIAVRCIKD</sequence>
<comment type="caution">
    <text evidence="4">The sequence shown here is derived from an EMBL/GenBank/DDBJ whole genome shotgun (WGS) entry which is preliminary data.</text>
</comment>
<feature type="chain" id="PRO_5017296077" description="AIR9-like A9 domain-containing protein" evidence="2">
    <location>
        <begin position="20"/>
        <end position="999"/>
    </location>
</feature>
<evidence type="ECO:0000256" key="2">
    <source>
        <dbReference type="SAM" id="SignalP"/>
    </source>
</evidence>
<feature type="domain" description="AIR9-like A9" evidence="3">
    <location>
        <begin position="384"/>
        <end position="465"/>
    </location>
</feature>
<organism evidence="4 5">
    <name type="scientific">Maribellus luteus</name>
    <dbReference type="NCBI Taxonomy" id="2305463"/>
    <lineage>
        <taxon>Bacteria</taxon>
        <taxon>Pseudomonadati</taxon>
        <taxon>Bacteroidota</taxon>
        <taxon>Bacteroidia</taxon>
        <taxon>Marinilabiliales</taxon>
        <taxon>Prolixibacteraceae</taxon>
        <taxon>Maribellus</taxon>
    </lineage>
</organism>
<feature type="domain" description="AIR9-like A9" evidence="3">
    <location>
        <begin position="489"/>
        <end position="563"/>
    </location>
</feature>
<evidence type="ECO:0000259" key="3">
    <source>
        <dbReference type="Pfam" id="PF23197"/>
    </source>
</evidence>
<dbReference type="PANTHER" id="PTHR31149:SF11">
    <property type="entry name" value="187-KDA MICROTUBULE-ASSOCIATED PROTEIN AIR9"/>
    <property type="match status" value="1"/>
</dbReference>
<gene>
    <name evidence="4" type="ORF">D1614_15510</name>
</gene>
<keyword evidence="2" id="KW-0732">Signal</keyword>
<feature type="signal peptide" evidence="2">
    <location>
        <begin position="1"/>
        <end position="19"/>
    </location>
</feature>
<feature type="compositionally biased region" description="Low complexity" evidence="1">
    <location>
        <begin position="846"/>
        <end position="858"/>
    </location>
</feature>
<keyword evidence="5" id="KW-1185">Reference proteome</keyword>
<dbReference type="EMBL" id="QWGR01000009">
    <property type="protein sequence ID" value="RIJ47164.1"/>
    <property type="molecule type" value="Genomic_DNA"/>
</dbReference>
<dbReference type="AlphaFoldDB" id="A0A399SWV3"/>
<dbReference type="Gene3D" id="2.60.40.2700">
    <property type="match status" value="6"/>
</dbReference>
<evidence type="ECO:0000313" key="4">
    <source>
        <dbReference type="EMBL" id="RIJ47164.1"/>
    </source>
</evidence>
<feature type="domain" description="AIR9-like A9" evidence="3">
    <location>
        <begin position="693"/>
        <end position="771"/>
    </location>
</feature>
<evidence type="ECO:0000256" key="1">
    <source>
        <dbReference type="SAM" id="MobiDB-lite"/>
    </source>
</evidence>
<name>A0A399SWV3_9BACT</name>
<protein>
    <recommendedName>
        <fullName evidence="3">AIR9-like A9 domain-containing protein</fullName>
    </recommendedName>
</protein>
<dbReference type="Proteomes" id="UP000265926">
    <property type="component" value="Unassembled WGS sequence"/>
</dbReference>
<dbReference type="InterPro" id="IPR056284">
    <property type="entry name" value="AIR9-like_A9"/>
</dbReference>
<feature type="region of interest" description="Disordered" evidence="1">
    <location>
        <begin position="846"/>
        <end position="871"/>
    </location>
</feature>
<feature type="domain" description="AIR9-like A9" evidence="3">
    <location>
        <begin position="598"/>
        <end position="668"/>
    </location>
</feature>